<organism evidence="1 2">
    <name type="scientific">Brotocaccenecus cirricatena</name>
    <dbReference type="NCBI Taxonomy" id="3064195"/>
    <lineage>
        <taxon>Bacteria</taxon>
        <taxon>Bacillati</taxon>
        <taxon>Bacillota</taxon>
        <taxon>Clostridia</taxon>
        <taxon>Eubacteriales</taxon>
        <taxon>Oscillospiraceae</taxon>
        <taxon>Brotocaccenecus</taxon>
    </lineage>
</organism>
<keyword evidence="2" id="KW-1185">Reference proteome</keyword>
<sequence length="163" mass="16493">MKPVIHETAFVADNATVRGNVTIGEGAGIYFGAVLRAETDPITVGPGSNIQDNCVLHADPGFPTSVGRDCTVGHAAILHGCTIGDNTLVGMGAIVLNGAVVGRDCIIAAGALVTQGAVIPDGSMVMGAPGKVRRPLTPEEVASNAAAAAGYRRESQLYKAGEL</sequence>
<dbReference type="InterPro" id="IPR050484">
    <property type="entry name" value="Transf_Hexapept/Carb_Anhydrase"/>
</dbReference>
<dbReference type="Pfam" id="PF00132">
    <property type="entry name" value="Hexapep"/>
    <property type="match status" value="1"/>
</dbReference>
<accession>A0AAE3ABR4</accession>
<gene>
    <name evidence="1" type="ORF">LKD37_08980</name>
</gene>
<reference evidence="1" key="1">
    <citation type="submission" date="2021-10" db="EMBL/GenBank/DDBJ databases">
        <title>Anaerobic single-cell dispensing facilitates the cultivation of human gut bacteria.</title>
        <authorList>
            <person name="Afrizal A."/>
        </authorList>
    </citation>
    <scope>NUCLEOTIDE SEQUENCE</scope>
    <source>
        <strain evidence="1">CLA-AA-H272</strain>
    </source>
</reference>
<dbReference type="EMBL" id="JAJEPW010000023">
    <property type="protein sequence ID" value="MCC2129647.1"/>
    <property type="molecule type" value="Genomic_DNA"/>
</dbReference>
<dbReference type="Gene3D" id="2.160.10.10">
    <property type="entry name" value="Hexapeptide repeat proteins"/>
    <property type="match status" value="1"/>
</dbReference>
<dbReference type="PANTHER" id="PTHR13061:SF29">
    <property type="entry name" value="GAMMA CARBONIC ANHYDRASE-LIKE 1, MITOCHONDRIAL-RELATED"/>
    <property type="match status" value="1"/>
</dbReference>
<dbReference type="Proteomes" id="UP001199319">
    <property type="component" value="Unassembled WGS sequence"/>
</dbReference>
<name>A0AAE3ABR4_9FIRM</name>
<dbReference type="PANTHER" id="PTHR13061">
    <property type="entry name" value="DYNACTIN SUBUNIT P25"/>
    <property type="match status" value="1"/>
</dbReference>
<evidence type="ECO:0000313" key="2">
    <source>
        <dbReference type="Proteomes" id="UP001199319"/>
    </source>
</evidence>
<dbReference type="CDD" id="cd04645">
    <property type="entry name" value="LbH_gamma_CA_like"/>
    <property type="match status" value="1"/>
</dbReference>
<dbReference type="InterPro" id="IPR001451">
    <property type="entry name" value="Hexapep"/>
</dbReference>
<dbReference type="InterPro" id="IPR011004">
    <property type="entry name" value="Trimer_LpxA-like_sf"/>
</dbReference>
<proteinExistence type="predicted"/>
<dbReference type="RefSeq" id="WP_302928924.1">
    <property type="nucleotide sequence ID" value="NZ_JAJEPW010000023.1"/>
</dbReference>
<dbReference type="InterPro" id="IPR047324">
    <property type="entry name" value="LbH_gamma_CA-like"/>
</dbReference>
<protein>
    <submittedName>
        <fullName evidence="1">Gamma carbonic anhydrase family protein</fullName>
    </submittedName>
</protein>
<comment type="caution">
    <text evidence="1">The sequence shown here is derived from an EMBL/GenBank/DDBJ whole genome shotgun (WGS) entry which is preliminary data.</text>
</comment>
<evidence type="ECO:0000313" key="1">
    <source>
        <dbReference type="EMBL" id="MCC2129647.1"/>
    </source>
</evidence>
<dbReference type="AlphaFoldDB" id="A0AAE3ABR4"/>
<dbReference type="SUPFAM" id="SSF51161">
    <property type="entry name" value="Trimeric LpxA-like enzymes"/>
    <property type="match status" value="1"/>
</dbReference>